<dbReference type="PANTHER" id="PTHR43356:SF2">
    <property type="entry name" value="PHOSPHATE ACETYLTRANSFERASE"/>
    <property type="match status" value="1"/>
</dbReference>
<dbReference type="AlphaFoldDB" id="A0A165XPL2"/>
<proteinExistence type="predicted"/>
<sequence length="460" mass="48730">MTTTYQNTPYDQIKVGMEASYERVCSADDFYVSAYASGDLNPLHLPEEDPEDDGVSKGVAPSLWVAGLISAALGNYLPGPGTLYKSQSLHFRGRAFEGDRLIARVRVTKKLAENVVELQTTVERADGKLIVEGEAEVIAPHTSKTISAGELPGLTVRNYKHFERLLDQARPLAPLLTAVVVPDDHKSLGGALLAAENTLITPILIGPKGKIMEAADRLGKSLSECKIIDVVSERQAAAKAVAMVHEGTAQAIMKGNLHTDVLLGQIVKHDKGLRTGVRLSHVFVMDVPGLDKLLFISDAAINIAPDLEVKVDIVQNAINLANALGHPQPRVGILSAVETVNPKIPSTLDAAILSKMADRGQIKGGIVDGPLAMDNAIDIEAATTKGITSLVAGRADVLIVPNLESGNMLAKELAFVAHAQVCGVVMGAQCPVILTSRADDDKARVMSCAVALLYAASKTS</sequence>
<dbReference type="PANTHER" id="PTHR43356">
    <property type="entry name" value="PHOSPHATE ACETYLTRANSFERASE"/>
    <property type="match status" value="1"/>
</dbReference>
<dbReference type="SUPFAM" id="SSF54637">
    <property type="entry name" value="Thioesterase/thiol ester dehydrase-isomerase"/>
    <property type="match status" value="1"/>
</dbReference>
<comment type="caution">
    <text evidence="4">The sequence shown here is derived from an EMBL/GenBank/DDBJ whole genome shotgun (WGS) entry which is preliminary data.</text>
</comment>
<dbReference type="CDD" id="cd03449">
    <property type="entry name" value="R_hydratase"/>
    <property type="match status" value="1"/>
</dbReference>
<dbReference type="NCBIfam" id="NF008852">
    <property type="entry name" value="PRK11890.1"/>
    <property type="match status" value="1"/>
</dbReference>
<dbReference type="Proteomes" id="UP000076577">
    <property type="component" value="Unassembled WGS sequence"/>
</dbReference>
<feature type="domain" description="Phosphate acetyl/butaryl transferase" evidence="3">
    <location>
        <begin position="235"/>
        <end position="451"/>
    </location>
</feature>
<evidence type="ECO:0000256" key="1">
    <source>
        <dbReference type="ARBA" id="ARBA00022679"/>
    </source>
</evidence>
<evidence type="ECO:0000256" key="2">
    <source>
        <dbReference type="ARBA" id="ARBA00023315"/>
    </source>
</evidence>
<accession>A0A165XPL2</accession>
<keyword evidence="1 4" id="KW-0808">Transferase</keyword>
<organism evidence="4 5">
    <name type="scientific">Pseudovibrio axinellae</name>
    <dbReference type="NCBI Taxonomy" id="989403"/>
    <lineage>
        <taxon>Bacteria</taxon>
        <taxon>Pseudomonadati</taxon>
        <taxon>Pseudomonadota</taxon>
        <taxon>Alphaproteobacteria</taxon>
        <taxon>Hyphomicrobiales</taxon>
        <taxon>Stappiaceae</taxon>
        <taxon>Pseudovibrio</taxon>
    </lineage>
</organism>
<dbReference type="NCBIfam" id="NF006045">
    <property type="entry name" value="PRK08190.1"/>
    <property type="match status" value="1"/>
</dbReference>
<keyword evidence="5" id="KW-1185">Reference proteome</keyword>
<evidence type="ECO:0000259" key="3">
    <source>
        <dbReference type="Pfam" id="PF01515"/>
    </source>
</evidence>
<dbReference type="SUPFAM" id="SSF53659">
    <property type="entry name" value="Isocitrate/Isopropylmalate dehydrogenase-like"/>
    <property type="match status" value="1"/>
</dbReference>
<evidence type="ECO:0000313" key="4">
    <source>
        <dbReference type="EMBL" id="KZL17920.1"/>
    </source>
</evidence>
<evidence type="ECO:0000313" key="5">
    <source>
        <dbReference type="Proteomes" id="UP000076577"/>
    </source>
</evidence>
<dbReference type="STRING" id="989403.SAMN05421798_1134"/>
<dbReference type="EC" id="2.3.1.8" evidence="4"/>
<name>A0A165XPL2_9HYPH</name>
<gene>
    <name evidence="4" type="primary">pta_2</name>
    <name evidence="4" type="ORF">PsAD2_02849</name>
</gene>
<dbReference type="Gene3D" id="3.40.718.10">
    <property type="entry name" value="Isopropylmalate Dehydrogenase"/>
    <property type="match status" value="1"/>
</dbReference>
<dbReference type="OrthoDB" id="9800237at2"/>
<dbReference type="EMBL" id="LMCB01000026">
    <property type="protein sequence ID" value="KZL17920.1"/>
    <property type="molecule type" value="Genomic_DNA"/>
</dbReference>
<dbReference type="RefSeq" id="WP_068006989.1">
    <property type="nucleotide sequence ID" value="NZ_FOFM01000013.1"/>
</dbReference>
<dbReference type="Pfam" id="PF01515">
    <property type="entry name" value="PTA_PTB"/>
    <property type="match status" value="1"/>
</dbReference>
<dbReference type="Gene3D" id="3.10.129.10">
    <property type="entry name" value="Hotdog Thioesterase"/>
    <property type="match status" value="1"/>
</dbReference>
<reference evidence="4 5" key="1">
    <citation type="journal article" date="2016" name="Front. Microbiol.">
        <title>Comparative Genomic Analysis Reveals a Diverse Repertoire of Genes Involved in Prokaryote-Eukaryote Interactions within the Pseudovibrio Genus.</title>
        <authorList>
            <person name="Romano S."/>
            <person name="Fernandez-Guerra A."/>
            <person name="Reen F.J."/>
            <person name="Glockner F.O."/>
            <person name="Crowley S.P."/>
            <person name="O'Sullivan O."/>
            <person name="Cotter P.D."/>
            <person name="Adams C."/>
            <person name="Dobson A.D."/>
            <person name="O'Gara F."/>
        </authorList>
    </citation>
    <scope>NUCLEOTIDE SEQUENCE [LARGE SCALE GENOMIC DNA]</scope>
    <source>
        <strain evidence="4 5">Ad2</strain>
    </source>
</reference>
<dbReference type="InterPro" id="IPR050500">
    <property type="entry name" value="Phos_Acetyltrans/Butyryltrans"/>
</dbReference>
<dbReference type="InterPro" id="IPR002505">
    <property type="entry name" value="PTA_PTB"/>
</dbReference>
<keyword evidence="2 4" id="KW-0012">Acyltransferase</keyword>
<dbReference type="GO" id="GO:0008959">
    <property type="term" value="F:phosphate acetyltransferase activity"/>
    <property type="evidence" value="ECO:0007669"/>
    <property type="project" value="UniProtKB-EC"/>
</dbReference>
<dbReference type="PATRIC" id="fig|989403.3.peg.3054"/>
<dbReference type="InterPro" id="IPR029069">
    <property type="entry name" value="HotDog_dom_sf"/>
</dbReference>
<protein>
    <submittedName>
        <fullName evidence="4">Phosphate acetyltransferase</fullName>
        <ecNumber evidence="4">2.3.1.8</ecNumber>
    </submittedName>
</protein>